<protein>
    <recommendedName>
        <fullName evidence="9">RNA-binding protein 4.1-like</fullName>
    </recommendedName>
</protein>
<dbReference type="EnsemblMetazoa" id="XM_038219212.1">
    <property type="protein sequence ID" value="XP_038075140.1"/>
    <property type="gene ID" value="LOC119742941"/>
</dbReference>
<dbReference type="PROSITE" id="PS50158">
    <property type="entry name" value="ZF_CCHC"/>
    <property type="match status" value="1"/>
</dbReference>
<feature type="domain" description="RRM" evidence="5">
    <location>
        <begin position="27"/>
        <end position="97"/>
    </location>
</feature>
<accession>A0A914BGX5</accession>
<evidence type="ECO:0000313" key="8">
    <source>
        <dbReference type="Proteomes" id="UP000887568"/>
    </source>
</evidence>
<dbReference type="OrthoDB" id="79941at2759"/>
<dbReference type="PANTHER" id="PTHR48025:SF1">
    <property type="entry name" value="RRM DOMAIN-CONTAINING PROTEIN"/>
    <property type="match status" value="1"/>
</dbReference>
<reference evidence="7" key="1">
    <citation type="submission" date="2022-11" db="UniProtKB">
        <authorList>
            <consortium name="EnsemblMetazoa"/>
        </authorList>
    </citation>
    <scope>IDENTIFICATION</scope>
</reference>
<sequence>MQHFSIAFSFIKACLLRVDHESYKMTKKLYVGNLPYDCTDEQLGGLFSKFGSITECKVMGRYAFVHMSTESEAKEAVDNLDSYNFIGSNLNVKYSTGSSGRGGGRGGGSMGSQARTKLYVGNLPMDCTEAQLLKEFSKWGEVAECDVIRNYGFVHMKTESGAVEAQKNLNNMDFYGNSLVVMQSTSRVHKAPGVGSKGECFQCGNRGHLSRECTEGGYDRSARGRGRGRGGSSRGGYPPRGGASDGRSYNGYSSSSSSYDPYYDYPPPRRPLPPADDYYGREGGSRRYADDYLPRRAVPRDYVAVPREYAYALRPRSRSPPPGYRRRLSPAREEYDRYYERLPPRDPYDYPPPRRQPPARVPPARVPPMRLPPYEEAPTRPRNGTSFADDVTV</sequence>
<dbReference type="SMART" id="SM00343">
    <property type="entry name" value="ZnF_C2HC"/>
    <property type="match status" value="1"/>
</dbReference>
<evidence type="ECO:0000256" key="1">
    <source>
        <dbReference type="ARBA" id="ARBA00022884"/>
    </source>
</evidence>
<keyword evidence="8" id="KW-1185">Reference proteome</keyword>
<dbReference type="SMART" id="SM00360">
    <property type="entry name" value="RRM"/>
    <property type="match status" value="2"/>
</dbReference>
<feature type="compositionally biased region" description="Pro residues" evidence="4">
    <location>
        <begin position="349"/>
        <end position="371"/>
    </location>
</feature>
<feature type="compositionally biased region" description="Low complexity" evidence="4">
    <location>
        <begin position="235"/>
        <end position="263"/>
    </location>
</feature>
<feature type="compositionally biased region" description="Basic and acidic residues" evidence="4">
    <location>
        <begin position="278"/>
        <end position="292"/>
    </location>
</feature>
<dbReference type="InterPro" id="IPR000504">
    <property type="entry name" value="RRM_dom"/>
</dbReference>
<dbReference type="GeneID" id="119742941"/>
<dbReference type="SUPFAM" id="SSF54928">
    <property type="entry name" value="RNA-binding domain, RBD"/>
    <property type="match status" value="2"/>
</dbReference>
<dbReference type="GO" id="GO:0003729">
    <property type="term" value="F:mRNA binding"/>
    <property type="evidence" value="ECO:0007669"/>
    <property type="project" value="TreeGrafter"/>
</dbReference>
<name>A0A914BGX5_PATMI</name>
<evidence type="ECO:0000256" key="2">
    <source>
        <dbReference type="PROSITE-ProRule" id="PRU00047"/>
    </source>
</evidence>
<dbReference type="RefSeq" id="XP_038075140.1">
    <property type="nucleotide sequence ID" value="XM_038219212.1"/>
</dbReference>
<dbReference type="GO" id="GO:0005634">
    <property type="term" value="C:nucleus"/>
    <property type="evidence" value="ECO:0007669"/>
    <property type="project" value="TreeGrafter"/>
</dbReference>
<dbReference type="Gene3D" id="4.10.60.10">
    <property type="entry name" value="Zinc finger, CCHC-type"/>
    <property type="match status" value="1"/>
</dbReference>
<evidence type="ECO:0000259" key="6">
    <source>
        <dbReference type="PROSITE" id="PS50158"/>
    </source>
</evidence>
<dbReference type="Gene3D" id="3.30.70.330">
    <property type="match status" value="2"/>
</dbReference>
<keyword evidence="2" id="KW-0862">Zinc</keyword>
<feature type="region of interest" description="Disordered" evidence="4">
    <location>
        <begin position="314"/>
        <end position="393"/>
    </location>
</feature>
<evidence type="ECO:0000256" key="3">
    <source>
        <dbReference type="PROSITE-ProRule" id="PRU00176"/>
    </source>
</evidence>
<dbReference type="InterPro" id="IPR012677">
    <property type="entry name" value="Nucleotide-bd_a/b_plait_sf"/>
</dbReference>
<dbReference type="InterPro" id="IPR001878">
    <property type="entry name" value="Znf_CCHC"/>
</dbReference>
<dbReference type="Pfam" id="PF00098">
    <property type="entry name" value="zf-CCHC"/>
    <property type="match status" value="1"/>
</dbReference>
<feature type="region of interest" description="Disordered" evidence="4">
    <location>
        <begin position="212"/>
        <end position="292"/>
    </location>
</feature>
<dbReference type="OMA" id="GYDSMFS"/>
<keyword evidence="2" id="KW-0479">Metal-binding</keyword>
<evidence type="ECO:0000259" key="5">
    <source>
        <dbReference type="PROSITE" id="PS50102"/>
    </source>
</evidence>
<keyword evidence="2" id="KW-0863">Zinc-finger</keyword>
<keyword evidence="1 3" id="KW-0694">RNA-binding</keyword>
<dbReference type="Proteomes" id="UP000887568">
    <property type="component" value="Unplaced"/>
</dbReference>
<dbReference type="InterPro" id="IPR035979">
    <property type="entry name" value="RBD_domain_sf"/>
</dbReference>
<feature type="compositionally biased region" description="Basic and acidic residues" evidence="4">
    <location>
        <begin position="212"/>
        <end position="222"/>
    </location>
</feature>
<evidence type="ECO:0008006" key="9">
    <source>
        <dbReference type="Google" id="ProtNLM"/>
    </source>
</evidence>
<feature type="domain" description="RRM" evidence="5">
    <location>
        <begin position="116"/>
        <end position="186"/>
    </location>
</feature>
<dbReference type="PANTHER" id="PTHR48025">
    <property type="entry name" value="OS02G0815200 PROTEIN"/>
    <property type="match status" value="1"/>
</dbReference>
<evidence type="ECO:0000313" key="7">
    <source>
        <dbReference type="EnsemblMetazoa" id="XP_038075140.1"/>
    </source>
</evidence>
<feature type="domain" description="CCHC-type" evidence="6">
    <location>
        <begin position="200"/>
        <end position="215"/>
    </location>
</feature>
<dbReference type="GO" id="GO:0008270">
    <property type="term" value="F:zinc ion binding"/>
    <property type="evidence" value="ECO:0007669"/>
    <property type="project" value="UniProtKB-KW"/>
</dbReference>
<dbReference type="PROSITE" id="PS50102">
    <property type="entry name" value="RRM"/>
    <property type="match status" value="2"/>
</dbReference>
<dbReference type="AlphaFoldDB" id="A0A914BGX5"/>
<organism evidence="7 8">
    <name type="scientific">Patiria miniata</name>
    <name type="common">Bat star</name>
    <name type="synonym">Asterina miniata</name>
    <dbReference type="NCBI Taxonomy" id="46514"/>
    <lineage>
        <taxon>Eukaryota</taxon>
        <taxon>Metazoa</taxon>
        <taxon>Echinodermata</taxon>
        <taxon>Eleutherozoa</taxon>
        <taxon>Asterozoa</taxon>
        <taxon>Asteroidea</taxon>
        <taxon>Valvatacea</taxon>
        <taxon>Valvatida</taxon>
        <taxon>Asterinidae</taxon>
        <taxon>Patiria</taxon>
    </lineage>
</organism>
<dbReference type="Pfam" id="PF00076">
    <property type="entry name" value="RRM_1"/>
    <property type="match status" value="2"/>
</dbReference>
<dbReference type="InterPro" id="IPR050502">
    <property type="entry name" value="Euk_RNA-bind_prot"/>
</dbReference>
<feature type="compositionally biased region" description="Basic and acidic residues" evidence="4">
    <location>
        <begin position="330"/>
        <end position="348"/>
    </location>
</feature>
<evidence type="ECO:0000256" key="4">
    <source>
        <dbReference type="SAM" id="MobiDB-lite"/>
    </source>
</evidence>
<proteinExistence type="predicted"/>
<feature type="compositionally biased region" description="Pro residues" evidence="4">
    <location>
        <begin position="264"/>
        <end position="274"/>
    </location>
</feature>